<protein>
    <recommendedName>
        <fullName evidence="3">Alpha-galactosidase</fullName>
    </recommendedName>
</protein>
<dbReference type="EMBL" id="JAENII010000016">
    <property type="protein sequence ID" value="MBK1828702.1"/>
    <property type="molecule type" value="Genomic_DNA"/>
</dbReference>
<sequence length="382" mass="43151">MRTAEPELVRSAIDQAAEVGFEMVILSFGSGFNAENNDPAYLAQWKEINDHARSKGIELGCYSLYSSRSIGGGNSIVSPEGERPAHGNCPAITSEWGQEYLKKLYGLFETTGFTIFEHDGPYPGDVDVTARPPLQKGVDDSRWVHWKIWSDFYKWLRGRGVYLNAPDYYYLSGSNKCGMGYRETNWSLPRAQQLIHTRQNIHDGSWMKTPSMGWMFVPLSHYHGGGAAATIEPLDQHIDHYERMILSNLAMGVQACYRGPRLFDTPRVRDMMKKHVAWFKAHRDILESDMIHLRRADGRGLDGMLHVNPGLKEKAMLVVFNPTEKDLEEEWVIPLHYSGLEGKAEVSVNGGESIEIQLDGMKRGRLKLEVPAGGFLWAAFKE</sequence>
<name>A0A934RFS4_9BACT</name>
<evidence type="ECO:0008006" key="3">
    <source>
        <dbReference type="Google" id="ProtNLM"/>
    </source>
</evidence>
<evidence type="ECO:0000313" key="2">
    <source>
        <dbReference type="Proteomes" id="UP000658278"/>
    </source>
</evidence>
<dbReference type="RefSeq" id="WP_200282643.1">
    <property type="nucleotide sequence ID" value="NZ_JAENII010000016.1"/>
</dbReference>
<reference evidence="1" key="1">
    <citation type="submission" date="2021-01" db="EMBL/GenBank/DDBJ databases">
        <title>Modified the classification status of verrucomicrobia.</title>
        <authorList>
            <person name="Feng X."/>
        </authorList>
    </citation>
    <scope>NUCLEOTIDE SEQUENCE</scope>
    <source>
        <strain evidence="1">KCTC 22201</strain>
    </source>
</reference>
<accession>A0A934RFS4</accession>
<keyword evidence="2" id="KW-1185">Reference proteome</keyword>
<comment type="caution">
    <text evidence="1">The sequence shown here is derived from an EMBL/GenBank/DDBJ whole genome shotgun (WGS) entry which is preliminary data.</text>
</comment>
<proteinExistence type="predicted"/>
<gene>
    <name evidence="1" type="ORF">JIN81_16835</name>
</gene>
<evidence type="ECO:0000313" key="1">
    <source>
        <dbReference type="EMBL" id="MBK1828702.1"/>
    </source>
</evidence>
<dbReference type="AlphaFoldDB" id="A0A934RFS4"/>
<organism evidence="1 2">
    <name type="scientific">Haloferula rosea</name>
    <dbReference type="NCBI Taxonomy" id="490093"/>
    <lineage>
        <taxon>Bacteria</taxon>
        <taxon>Pseudomonadati</taxon>
        <taxon>Verrucomicrobiota</taxon>
        <taxon>Verrucomicrobiia</taxon>
        <taxon>Verrucomicrobiales</taxon>
        <taxon>Verrucomicrobiaceae</taxon>
        <taxon>Haloferula</taxon>
    </lineage>
</organism>
<dbReference type="Proteomes" id="UP000658278">
    <property type="component" value="Unassembled WGS sequence"/>
</dbReference>